<keyword evidence="1" id="KW-0547">Nucleotide-binding</keyword>
<dbReference type="SUPFAM" id="SSF50891">
    <property type="entry name" value="Cyclophilin-like"/>
    <property type="match status" value="1"/>
</dbReference>
<dbReference type="EMBL" id="PZPL01000001">
    <property type="protein sequence ID" value="PTL74708.1"/>
    <property type="molecule type" value="Genomic_DNA"/>
</dbReference>
<organism evidence="5 6">
    <name type="scientific">Rathayibacter caricis DSM 15933</name>
    <dbReference type="NCBI Taxonomy" id="1328867"/>
    <lineage>
        <taxon>Bacteria</taxon>
        <taxon>Bacillati</taxon>
        <taxon>Actinomycetota</taxon>
        <taxon>Actinomycetes</taxon>
        <taxon>Micrococcales</taxon>
        <taxon>Microbacteriaceae</taxon>
        <taxon>Rathayibacter</taxon>
    </lineage>
</organism>
<reference evidence="5 6" key="1">
    <citation type="submission" date="2018-03" db="EMBL/GenBank/DDBJ databases">
        <title>Bacteriophage NCPPB3778 and a type I-E CRISPR drive the evolution of the US Biological Select Agent, Rathayibacter toxicus.</title>
        <authorList>
            <person name="Davis E.W.II."/>
            <person name="Tabima J.F."/>
            <person name="Weisberg A.J."/>
            <person name="Dantas Lopes L."/>
            <person name="Wiseman M.S."/>
            <person name="Wiseman M.S."/>
            <person name="Pupko T."/>
            <person name="Belcher M.S."/>
            <person name="Sechler A.J."/>
            <person name="Tancos M.A."/>
            <person name="Schroeder B.K."/>
            <person name="Murray T.D."/>
            <person name="Luster D.G."/>
            <person name="Schneider W.L."/>
            <person name="Rogers E."/>
            <person name="Andreote F.D."/>
            <person name="Grunwald N.J."/>
            <person name="Putnam M.L."/>
            <person name="Chang J.H."/>
        </authorList>
    </citation>
    <scope>NUCLEOTIDE SEQUENCE [LARGE SCALE GENOMIC DNA]</scope>
    <source>
        <strain evidence="5 6">DSM 15933</strain>
    </source>
</reference>
<comment type="caution">
    <text evidence="5">The sequence shown here is derived from an EMBL/GenBank/DDBJ whole genome shotgun (WGS) entry which is preliminary data.</text>
</comment>
<keyword evidence="6" id="KW-1185">Reference proteome</keyword>
<evidence type="ECO:0000259" key="4">
    <source>
        <dbReference type="SMART" id="SM00796"/>
    </source>
</evidence>
<evidence type="ECO:0000256" key="1">
    <source>
        <dbReference type="ARBA" id="ARBA00022741"/>
    </source>
</evidence>
<dbReference type="InterPro" id="IPR029000">
    <property type="entry name" value="Cyclophilin-like_dom_sf"/>
</dbReference>
<proteinExistence type="predicted"/>
<dbReference type="AlphaFoldDB" id="A0A2T4UYX0"/>
<dbReference type="Gene3D" id="3.30.1360.40">
    <property type="match status" value="1"/>
</dbReference>
<dbReference type="GO" id="GO:0016787">
    <property type="term" value="F:hydrolase activity"/>
    <property type="evidence" value="ECO:0007669"/>
    <property type="project" value="UniProtKB-KW"/>
</dbReference>
<dbReference type="Proteomes" id="UP000241085">
    <property type="component" value="Unassembled WGS sequence"/>
</dbReference>
<keyword evidence="3" id="KW-0067">ATP-binding</keyword>
<evidence type="ECO:0000256" key="3">
    <source>
        <dbReference type="ARBA" id="ARBA00022840"/>
    </source>
</evidence>
<accession>A0A2T4UYX0</accession>
<dbReference type="PANTHER" id="PTHR34698:SF2">
    <property type="entry name" value="5-OXOPROLINASE SUBUNIT B"/>
    <property type="match status" value="1"/>
</dbReference>
<feature type="domain" description="Carboxyltransferase" evidence="4">
    <location>
        <begin position="3"/>
        <end position="196"/>
    </location>
</feature>
<dbReference type="Pfam" id="PF02682">
    <property type="entry name" value="CT_C_D"/>
    <property type="match status" value="1"/>
</dbReference>
<evidence type="ECO:0000313" key="6">
    <source>
        <dbReference type="Proteomes" id="UP000241085"/>
    </source>
</evidence>
<sequence>MPVRLLPSGDRAVLVETGGLDEALALALALEAERPQGVVDLVPAARTVLVVLDPDVLPVPEAALWIRVVCASADTDAAGTTGRLIVVDVEYDGADLADTATALGWTVGELVRRHTETGWRAAFGGFAPGFAYLVALGDWPEVPRRAEPRTRVPAGSVALAGPYSGIYPRSSPGGWQLIGTTAAMLWDVERTPPALLAPGDEVRFREVR</sequence>
<dbReference type="Gene3D" id="2.40.100.10">
    <property type="entry name" value="Cyclophilin-like"/>
    <property type="match status" value="1"/>
</dbReference>
<dbReference type="SUPFAM" id="SSF160467">
    <property type="entry name" value="PH0987 N-terminal domain-like"/>
    <property type="match status" value="1"/>
</dbReference>
<gene>
    <name evidence="5" type="ORF">C1I63_09925</name>
</gene>
<evidence type="ECO:0000256" key="2">
    <source>
        <dbReference type="ARBA" id="ARBA00022801"/>
    </source>
</evidence>
<keyword evidence="2 5" id="KW-0378">Hydrolase</keyword>
<dbReference type="GO" id="GO:0005524">
    <property type="term" value="F:ATP binding"/>
    <property type="evidence" value="ECO:0007669"/>
    <property type="project" value="UniProtKB-KW"/>
</dbReference>
<dbReference type="InterPro" id="IPR003833">
    <property type="entry name" value="CT_C_D"/>
</dbReference>
<name>A0A2T4UYX0_9MICO</name>
<protein>
    <submittedName>
        <fullName evidence="5">Allophanate hydrolase</fullName>
    </submittedName>
</protein>
<dbReference type="SMART" id="SM00796">
    <property type="entry name" value="AHS1"/>
    <property type="match status" value="1"/>
</dbReference>
<dbReference type="PANTHER" id="PTHR34698">
    <property type="entry name" value="5-OXOPROLINASE SUBUNIT B"/>
    <property type="match status" value="1"/>
</dbReference>
<dbReference type="InterPro" id="IPR010016">
    <property type="entry name" value="PxpB"/>
</dbReference>
<evidence type="ECO:0000313" key="5">
    <source>
        <dbReference type="EMBL" id="PTL74708.1"/>
    </source>
</evidence>